<accession>X1HDE5</accession>
<evidence type="ECO:0000313" key="1">
    <source>
        <dbReference type="EMBL" id="GAH68206.1"/>
    </source>
</evidence>
<comment type="caution">
    <text evidence="1">The sequence shown here is derived from an EMBL/GenBank/DDBJ whole genome shotgun (WGS) entry which is preliminary data.</text>
</comment>
<sequence length="44" mass="4872">MAKAKGKETGKDRTSIKVERVTSRGRFRKGSLTFGEVMQATEPT</sequence>
<organism evidence="1">
    <name type="scientific">marine sediment metagenome</name>
    <dbReference type="NCBI Taxonomy" id="412755"/>
    <lineage>
        <taxon>unclassified sequences</taxon>
        <taxon>metagenomes</taxon>
        <taxon>ecological metagenomes</taxon>
    </lineage>
</organism>
<dbReference type="EMBL" id="BARU01028226">
    <property type="protein sequence ID" value="GAH68206.1"/>
    <property type="molecule type" value="Genomic_DNA"/>
</dbReference>
<protein>
    <submittedName>
        <fullName evidence="1">Uncharacterized protein</fullName>
    </submittedName>
</protein>
<gene>
    <name evidence="1" type="ORF">S03H2_45088</name>
</gene>
<dbReference type="AlphaFoldDB" id="X1HDE5"/>
<name>X1HDE5_9ZZZZ</name>
<proteinExistence type="predicted"/>
<reference evidence="1" key="1">
    <citation type="journal article" date="2014" name="Front. Microbiol.">
        <title>High frequency of phylogenetically diverse reductive dehalogenase-homologous genes in deep subseafloor sedimentary metagenomes.</title>
        <authorList>
            <person name="Kawai M."/>
            <person name="Futagami T."/>
            <person name="Toyoda A."/>
            <person name="Takaki Y."/>
            <person name="Nishi S."/>
            <person name="Hori S."/>
            <person name="Arai W."/>
            <person name="Tsubouchi T."/>
            <person name="Morono Y."/>
            <person name="Uchiyama I."/>
            <person name="Ito T."/>
            <person name="Fujiyama A."/>
            <person name="Inagaki F."/>
            <person name="Takami H."/>
        </authorList>
    </citation>
    <scope>NUCLEOTIDE SEQUENCE</scope>
    <source>
        <strain evidence="1">Expedition CK06-06</strain>
    </source>
</reference>